<sequence length="365" mass="39102">MKTTILSLSFALLTLASCSNDDETTSSVAVIKTPVSTGTIKQPTVGGANQPNQVFLDLSTEISTPVNRSSWDFGFSSGSDFRVVINGSIKMAVKQLATSDITLTQTSDASVAVGAGTNPSSNGYCDNPTGVLAGAGLGIGTAIAEVSATDADNKVYLVNLGFAISTTTPSVGSVSIDGNARGWKKVRFLRNGNGYKIQYADLTSTTYSEKTITKDADFNLTFFNMTSEITVVIEPQKAKWDVCFTTFTNYVNFGSEVTYGYSDFITTNMKGGTKAYQVLTSEFAYDTFVKANIMEANFITSGTDQRIIGSNWRNGGGPTTLPSVKTDRFYVVKDVTGNYYKIKFLAMTNDAGVRGNPTIQYAILN</sequence>
<keyword evidence="1" id="KW-0732">Signal</keyword>
<dbReference type="Pfam" id="PF14064">
    <property type="entry name" value="HmuY"/>
    <property type="match status" value="1"/>
</dbReference>
<accession>A0A1I0VC46</accession>
<dbReference type="Proteomes" id="UP000199604">
    <property type="component" value="Unassembled WGS sequence"/>
</dbReference>
<evidence type="ECO:0000313" key="2">
    <source>
        <dbReference type="EMBL" id="SFA73989.1"/>
    </source>
</evidence>
<keyword evidence="3" id="KW-1185">Reference proteome</keyword>
<proteinExistence type="predicted"/>
<dbReference type="PROSITE" id="PS51257">
    <property type="entry name" value="PROKAR_LIPOPROTEIN"/>
    <property type="match status" value="1"/>
</dbReference>
<dbReference type="OrthoDB" id="1091850at2"/>
<feature type="chain" id="PRO_5011669616" evidence="1">
    <location>
        <begin position="22"/>
        <end position="365"/>
    </location>
</feature>
<protein>
    <submittedName>
        <fullName evidence="2">HmuY protein</fullName>
    </submittedName>
</protein>
<dbReference type="EMBL" id="FOJT01000001">
    <property type="protein sequence ID" value="SFA73989.1"/>
    <property type="molecule type" value="Genomic_DNA"/>
</dbReference>
<dbReference type="CDD" id="cd12105">
    <property type="entry name" value="HmuY"/>
    <property type="match status" value="1"/>
</dbReference>
<dbReference type="RefSeq" id="WP_091473240.1">
    <property type="nucleotide sequence ID" value="NZ_FOJT01000001.1"/>
</dbReference>
<dbReference type="AlphaFoldDB" id="A0A1I0VC46"/>
<feature type="signal peptide" evidence="1">
    <location>
        <begin position="1"/>
        <end position="21"/>
    </location>
</feature>
<reference evidence="3" key="1">
    <citation type="submission" date="2016-10" db="EMBL/GenBank/DDBJ databases">
        <authorList>
            <person name="Varghese N."/>
            <person name="Submissions S."/>
        </authorList>
    </citation>
    <scope>NUCLEOTIDE SEQUENCE [LARGE SCALE GENOMIC DNA]</scope>
    <source>
        <strain evidence="3">DSM 21789</strain>
    </source>
</reference>
<dbReference type="STRING" id="498292.SAMN05660845_0314"/>
<evidence type="ECO:0000256" key="1">
    <source>
        <dbReference type="SAM" id="SignalP"/>
    </source>
</evidence>
<dbReference type="InterPro" id="IPR025921">
    <property type="entry name" value="HmuY"/>
</dbReference>
<evidence type="ECO:0000313" key="3">
    <source>
        <dbReference type="Proteomes" id="UP000199604"/>
    </source>
</evidence>
<organism evidence="2 3">
    <name type="scientific">Flavobacterium swingsii</name>
    <dbReference type="NCBI Taxonomy" id="498292"/>
    <lineage>
        <taxon>Bacteria</taxon>
        <taxon>Pseudomonadati</taxon>
        <taxon>Bacteroidota</taxon>
        <taxon>Flavobacteriia</taxon>
        <taxon>Flavobacteriales</taxon>
        <taxon>Flavobacteriaceae</taxon>
        <taxon>Flavobacterium</taxon>
    </lineage>
</organism>
<name>A0A1I0VC46_9FLAO</name>
<gene>
    <name evidence="2" type="ORF">SAMN05660845_0314</name>
</gene>